<evidence type="ECO:0000313" key="6">
    <source>
        <dbReference type="EMBL" id="CAL1268230.1"/>
    </source>
</evidence>
<keyword evidence="4 5" id="KW-0560">Oxidoreductase</keyword>
<dbReference type="PANTHER" id="PTHR11592">
    <property type="entry name" value="GLUTATHIONE PEROXIDASE"/>
    <property type="match status" value="1"/>
</dbReference>
<comment type="caution">
    <text evidence="6">The sequence shown here is derived from an EMBL/GenBank/DDBJ whole genome shotgun (WGS) entry which is preliminary data.</text>
</comment>
<reference evidence="6 7" key="1">
    <citation type="submission" date="2024-04" db="EMBL/GenBank/DDBJ databases">
        <authorList>
            <person name="Rising A."/>
            <person name="Reimegard J."/>
            <person name="Sonavane S."/>
            <person name="Akerstrom W."/>
            <person name="Nylinder S."/>
            <person name="Hedman E."/>
            <person name="Kallberg Y."/>
        </authorList>
    </citation>
    <scope>NUCLEOTIDE SEQUENCE [LARGE SCALE GENOMIC DNA]</scope>
</reference>
<evidence type="ECO:0000256" key="5">
    <source>
        <dbReference type="RuleBase" id="RU000499"/>
    </source>
</evidence>
<dbReference type="PANTHER" id="PTHR11592:SF134">
    <property type="entry name" value="PHOSPHOLIPID HYDROPEROXIDE GLUTATHIONE PEROXIDASE"/>
    <property type="match status" value="1"/>
</dbReference>
<keyword evidence="3" id="KW-0712">Selenocysteine</keyword>
<dbReference type="InterPro" id="IPR036249">
    <property type="entry name" value="Thioredoxin-like_sf"/>
</dbReference>
<evidence type="ECO:0000256" key="3">
    <source>
        <dbReference type="ARBA" id="ARBA00022933"/>
    </source>
</evidence>
<keyword evidence="2 5" id="KW-0575">Peroxidase</keyword>
<evidence type="ECO:0000256" key="4">
    <source>
        <dbReference type="ARBA" id="ARBA00023002"/>
    </source>
</evidence>
<gene>
    <name evidence="6" type="ORF">LARSCL_LOCUS4065</name>
</gene>
<dbReference type="GO" id="GO:0004601">
    <property type="term" value="F:peroxidase activity"/>
    <property type="evidence" value="ECO:0007669"/>
    <property type="project" value="UniProtKB-KW"/>
</dbReference>
<evidence type="ECO:0000256" key="2">
    <source>
        <dbReference type="ARBA" id="ARBA00022559"/>
    </source>
</evidence>
<keyword evidence="7" id="KW-1185">Reference proteome</keyword>
<evidence type="ECO:0000313" key="7">
    <source>
        <dbReference type="Proteomes" id="UP001497382"/>
    </source>
</evidence>
<sequence length="204" mass="23035">MHWGRLVVTLVFLTLVSVSSYMFLRRLLSSSSPGLDSLFSLSVWPTESKVVPFAANMATAPGNADWKSAKSIYDFSAIDIDGNENYQQLQALHEKYAESQGLRILGFPCNQFGGQEPGSESEIKEFIKKYNVQFDMFSKIDVNGGNTHPLWSYLKKKQGGTLGNFIKWNFSKFLIDKNGQPVKRYAPNFEPNAIEPDLLKYFKA</sequence>
<dbReference type="Gene3D" id="3.40.30.10">
    <property type="entry name" value="Glutaredoxin"/>
    <property type="match status" value="1"/>
</dbReference>
<dbReference type="PRINTS" id="PR01011">
    <property type="entry name" value="GLUTPROXDASE"/>
</dbReference>
<dbReference type="EMBL" id="CAXIEN010000032">
    <property type="protein sequence ID" value="CAL1268230.1"/>
    <property type="molecule type" value="Genomic_DNA"/>
</dbReference>
<dbReference type="FunFam" id="3.40.30.10:FF:000545">
    <property type="entry name" value="Glutathione peroxidase"/>
    <property type="match status" value="1"/>
</dbReference>
<comment type="similarity">
    <text evidence="1 5">Belongs to the glutathione peroxidase family.</text>
</comment>
<dbReference type="PROSITE" id="PS00763">
    <property type="entry name" value="GLUTATHIONE_PEROXID_2"/>
    <property type="match status" value="1"/>
</dbReference>
<dbReference type="InterPro" id="IPR029760">
    <property type="entry name" value="GPX_CS"/>
</dbReference>
<dbReference type="PROSITE" id="PS51355">
    <property type="entry name" value="GLUTATHIONE_PEROXID_3"/>
    <property type="match status" value="1"/>
</dbReference>
<dbReference type="Proteomes" id="UP001497382">
    <property type="component" value="Unassembled WGS sequence"/>
</dbReference>
<name>A0AAV1Z9S7_9ARAC</name>
<dbReference type="AlphaFoldDB" id="A0AAV1Z9S7"/>
<protein>
    <recommendedName>
        <fullName evidence="5">Glutathione peroxidase</fullName>
    </recommendedName>
</protein>
<proteinExistence type="inferred from homology"/>
<dbReference type="CDD" id="cd00340">
    <property type="entry name" value="GSH_Peroxidase"/>
    <property type="match status" value="1"/>
</dbReference>
<dbReference type="GO" id="GO:0006979">
    <property type="term" value="P:response to oxidative stress"/>
    <property type="evidence" value="ECO:0007669"/>
    <property type="project" value="InterPro"/>
</dbReference>
<dbReference type="SUPFAM" id="SSF52833">
    <property type="entry name" value="Thioredoxin-like"/>
    <property type="match status" value="1"/>
</dbReference>
<dbReference type="Pfam" id="PF00255">
    <property type="entry name" value="GSHPx"/>
    <property type="match status" value="1"/>
</dbReference>
<organism evidence="6 7">
    <name type="scientific">Larinioides sclopetarius</name>
    <dbReference type="NCBI Taxonomy" id="280406"/>
    <lineage>
        <taxon>Eukaryota</taxon>
        <taxon>Metazoa</taxon>
        <taxon>Ecdysozoa</taxon>
        <taxon>Arthropoda</taxon>
        <taxon>Chelicerata</taxon>
        <taxon>Arachnida</taxon>
        <taxon>Araneae</taxon>
        <taxon>Araneomorphae</taxon>
        <taxon>Entelegynae</taxon>
        <taxon>Araneoidea</taxon>
        <taxon>Araneidae</taxon>
        <taxon>Larinioides</taxon>
    </lineage>
</organism>
<dbReference type="InterPro" id="IPR000889">
    <property type="entry name" value="Glutathione_peroxidase"/>
</dbReference>
<evidence type="ECO:0000256" key="1">
    <source>
        <dbReference type="ARBA" id="ARBA00006926"/>
    </source>
</evidence>
<accession>A0AAV1Z9S7</accession>